<sequence>MKIYIFVYLGTALSALVCTPVVILIARRLNIVDAPGVRKVHASCIPRIGGVAIVFAMLALTIPLLVFNGE</sequence>
<organism evidence="2">
    <name type="scientific">marine sediment metagenome</name>
    <dbReference type="NCBI Taxonomy" id="412755"/>
    <lineage>
        <taxon>unclassified sequences</taxon>
        <taxon>metagenomes</taxon>
        <taxon>ecological metagenomes</taxon>
    </lineage>
</organism>
<proteinExistence type="predicted"/>
<evidence type="ECO:0008006" key="3">
    <source>
        <dbReference type="Google" id="ProtNLM"/>
    </source>
</evidence>
<feature type="non-terminal residue" evidence="2">
    <location>
        <position position="70"/>
    </location>
</feature>
<feature type="transmembrane region" description="Helical" evidence="1">
    <location>
        <begin position="47"/>
        <end position="67"/>
    </location>
</feature>
<name>X1GM74_9ZZZZ</name>
<protein>
    <recommendedName>
        <fullName evidence="3">Undecaprenyl/decaprenyl-phosphate alpha-N-acetylglucosaminyl 1-phosphate transferase</fullName>
    </recommendedName>
</protein>
<keyword evidence="1" id="KW-0812">Transmembrane</keyword>
<keyword evidence="1" id="KW-1133">Transmembrane helix</keyword>
<evidence type="ECO:0000256" key="1">
    <source>
        <dbReference type="SAM" id="Phobius"/>
    </source>
</evidence>
<feature type="transmembrane region" description="Helical" evidence="1">
    <location>
        <begin position="6"/>
        <end position="26"/>
    </location>
</feature>
<evidence type="ECO:0000313" key="2">
    <source>
        <dbReference type="EMBL" id="GAH58976.1"/>
    </source>
</evidence>
<keyword evidence="1" id="KW-0472">Membrane</keyword>
<accession>X1GM74</accession>
<gene>
    <name evidence="2" type="ORF">S03H2_36828</name>
</gene>
<dbReference type="AlphaFoldDB" id="X1GM74"/>
<comment type="caution">
    <text evidence="2">The sequence shown here is derived from an EMBL/GenBank/DDBJ whole genome shotgun (WGS) entry which is preliminary data.</text>
</comment>
<dbReference type="EMBL" id="BARU01022625">
    <property type="protein sequence ID" value="GAH58976.1"/>
    <property type="molecule type" value="Genomic_DNA"/>
</dbReference>
<reference evidence="2" key="1">
    <citation type="journal article" date="2014" name="Front. Microbiol.">
        <title>High frequency of phylogenetically diverse reductive dehalogenase-homologous genes in deep subseafloor sedimentary metagenomes.</title>
        <authorList>
            <person name="Kawai M."/>
            <person name="Futagami T."/>
            <person name="Toyoda A."/>
            <person name="Takaki Y."/>
            <person name="Nishi S."/>
            <person name="Hori S."/>
            <person name="Arai W."/>
            <person name="Tsubouchi T."/>
            <person name="Morono Y."/>
            <person name="Uchiyama I."/>
            <person name="Ito T."/>
            <person name="Fujiyama A."/>
            <person name="Inagaki F."/>
            <person name="Takami H."/>
        </authorList>
    </citation>
    <scope>NUCLEOTIDE SEQUENCE</scope>
    <source>
        <strain evidence="2">Expedition CK06-06</strain>
    </source>
</reference>